<proteinExistence type="predicted"/>
<dbReference type="AlphaFoldDB" id="A0A974A1Q4"/>
<evidence type="ECO:0000313" key="2">
    <source>
        <dbReference type="EMBL" id="WXC83590.1"/>
    </source>
</evidence>
<organism evidence="1">
    <name type="scientific">Bradyrhizobium septentrionale</name>
    <dbReference type="NCBI Taxonomy" id="1404411"/>
    <lineage>
        <taxon>Bacteria</taxon>
        <taxon>Pseudomonadati</taxon>
        <taxon>Pseudomonadota</taxon>
        <taxon>Alphaproteobacteria</taxon>
        <taxon>Hyphomicrobiales</taxon>
        <taxon>Nitrobacteraceae</taxon>
        <taxon>Bradyrhizobium</taxon>
    </lineage>
</organism>
<gene>
    <name evidence="1" type="ORF">HAP48_027150</name>
    <name evidence="2" type="ORF">WDK88_19430</name>
</gene>
<reference evidence="2" key="2">
    <citation type="journal article" date="2021" name="Int. J. Syst. Evol. Microbiol.">
        <title>Bradyrhizobium septentrionale sp. nov. (sv. septentrionale) and Bradyrhizobium quebecense sp. nov. (sv. septentrionale) associated with legumes native to Canada possess rearranged symbiosis genes and numerous insertion sequences.</title>
        <authorList>
            <person name="Bromfield E.S.P."/>
            <person name="Cloutier S."/>
        </authorList>
    </citation>
    <scope>NUCLEOTIDE SEQUENCE</scope>
    <source>
        <strain evidence="2">5S5</strain>
    </source>
</reference>
<dbReference type="Proteomes" id="UP001432046">
    <property type="component" value="Chromosome"/>
</dbReference>
<keyword evidence="3" id="KW-1185">Reference proteome</keyword>
<accession>A0A974A1Q4</accession>
<reference evidence="1" key="1">
    <citation type="submission" date="2020-06" db="EMBL/GenBank/DDBJ databases">
        <title>Whole Genome Sequence of Bradyrhizobium sp. Strain 1S1.</title>
        <authorList>
            <person name="Bromfield E.S.P."/>
            <person name="Cloutier S."/>
        </authorList>
    </citation>
    <scope>NUCLEOTIDE SEQUENCE [LARGE SCALE GENOMIC DNA]</scope>
    <source>
        <strain evidence="1">1S1</strain>
    </source>
</reference>
<protein>
    <submittedName>
        <fullName evidence="1">Uncharacterized protein</fullName>
    </submittedName>
</protein>
<name>A0A974A1Q4_9BRAD</name>
<evidence type="ECO:0000313" key="1">
    <source>
        <dbReference type="EMBL" id="NVI46571.1"/>
    </source>
</evidence>
<dbReference type="RefSeq" id="WP_166205870.1">
    <property type="nucleotide sequence ID" value="NZ_CP088285.1"/>
</dbReference>
<reference evidence="2" key="3">
    <citation type="submission" date="2024-03" db="EMBL/GenBank/DDBJ databases">
        <authorList>
            <person name="Bromfield E.S.P."/>
            <person name="Cloutier S."/>
        </authorList>
    </citation>
    <scope>NUCLEOTIDE SEQUENCE</scope>
    <source>
        <strain evidence="2">5S5</strain>
    </source>
</reference>
<evidence type="ECO:0000313" key="3">
    <source>
        <dbReference type="Proteomes" id="UP001432046"/>
    </source>
</evidence>
<sequence>MDTSQRIVTQAPLTELWDSNGPLDAHRTEPVGEADVVRLLRNGSTMVVADVGLPLCWIAADDRFAFWKDEVKRRLAVPNVDRLDLSDYPANYCYAASMWSCASLGAVIVLEKHH</sequence>
<dbReference type="EMBL" id="JAAOLE020000001">
    <property type="protein sequence ID" value="NVI46571.1"/>
    <property type="molecule type" value="Genomic_DNA"/>
</dbReference>
<dbReference type="EMBL" id="CP147711">
    <property type="protein sequence ID" value="WXC83590.1"/>
    <property type="molecule type" value="Genomic_DNA"/>
</dbReference>